<proteinExistence type="predicted"/>
<dbReference type="SUPFAM" id="SSF64484">
    <property type="entry name" value="beta and beta-prime subunits of DNA dependent RNA-polymerase"/>
    <property type="match status" value="1"/>
</dbReference>
<dbReference type="Proteomes" id="UP000663874">
    <property type="component" value="Unassembled WGS sequence"/>
</dbReference>
<evidence type="ECO:0000259" key="6">
    <source>
        <dbReference type="Pfam" id="PF05000"/>
    </source>
</evidence>
<dbReference type="Gene3D" id="1.10.132.30">
    <property type="match status" value="1"/>
</dbReference>
<name>A0A819L1U6_9BILA</name>
<dbReference type="Pfam" id="PF05000">
    <property type="entry name" value="RNA_pol_Rpb1_4"/>
    <property type="match status" value="1"/>
</dbReference>
<keyword evidence="3" id="KW-0808">Transferase</keyword>
<evidence type="ECO:0000256" key="1">
    <source>
        <dbReference type="ARBA" id="ARBA00012418"/>
    </source>
</evidence>
<gene>
    <name evidence="7" type="ORF">FNK824_LOCUS23651</name>
</gene>
<dbReference type="GO" id="GO:0003899">
    <property type="term" value="F:DNA-directed RNA polymerase activity"/>
    <property type="evidence" value="ECO:0007669"/>
    <property type="project" value="UniProtKB-EC"/>
</dbReference>
<dbReference type="AlphaFoldDB" id="A0A819L1U6"/>
<evidence type="ECO:0000256" key="5">
    <source>
        <dbReference type="ARBA" id="ARBA00023163"/>
    </source>
</evidence>
<protein>
    <recommendedName>
        <fullName evidence="1">DNA-directed RNA polymerase</fullName>
        <ecNumber evidence="1">2.7.7.6</ecNumber>
    </recommendedName>
</protein>
<evidence type="ECO:0000256" key="4">
    <source>
        <dbReference type="ARBA" id="ARBA00022695"/>
    </source>
</evidence>
<dbReference type="InterPro" id="IPR042102">
    <property type="entry name" value="RNA_pol_Rpb1_3_sf"/>
</dbReference>
<evidence type="ECO:0000313" key="8">
    <source>
        <dbReference type="Proteomes" id="UP000663874"/>
    </source>
</evidence>
<comment type="caution">
    <text evidence="7">The sequence shown here is derived from an EMBL/GenBank/DDBJ whole genome shotgun (WGS) entry which is preliminary data.</text>
</comment>
<dbReference type="GO" id="GO:0006351">
    <property type="term" value="P:DNA-templated transcription"/>
    <property type="evidence" value="ECO:0007669"/>
    <property type="project" value="InterPro"/>
</dbReference>
<dbReference type="GO" id="GO:0000428">
    <property type="term" value="C:DNA-directed RNA polymerase complex"/>
    <property type="evidence" value="ECO:0007669"/>
    <property type="project" value="UniProtKB-KW"/>
</dbReference>
<sequence length="137" mass="15449">MTDTDVIIRRGHLLPSLIDKVHCGSILASIVRCYYELYGKRYAADLVTKFSKLFTLFLTILSRSIDEYKNQIIKQCMSHLFNQFPDNNLQLLIQSGAKVSSVNAMQMSCLLSQQELEGLVVNSDLTVPDSDGNVIQF</sequence>
<dbReference type="Gene3D" id="1.10.274.100">
    <property type="entry name" value="RNA polymerase Rpb1, domain 3"/>
    <property type="match status" value="1"/>
</dbReference>
<dbReference type="EC" id="2.7.7.6" evidence="1"/>
<evidence type="ECO:0000313" key="7">
    <source>
        <dbReference type="EMBL" id="CAF3958699.1"/>
    </source>
</evidence>
<dbReference type="InterPro" id="IPR007083">
    <property type="entry name" value="RNA_pol_Rpb1_4"/>
</dbReference>
<feature type="domain" description="RNA polymerase Rpb1" evidence="6">
    <location>
        <begin position="64"/>
        <end position="120"/>
    </location>
</feature>
<dbReference type="GO" id="GO:0003677">
    <property type="term" value="F:DNA binding"/>
    <property type="evidence" value="ECO:0007669"/>
    <property type="project" value="InterPro"/>
</dbReference>
<accession>A0A819L1U6</accession>
<evidence type="ECO:0000256" key="3">
    <source>
        <dbReference type="ARBA" id="ARBA00022679"/>
    </source>
</evidence>
<evidence type="ECO:0000256" key="2">
    <source>
        <dbReference type="ARBA" id="ARBA00022478"/>
    </source>
</evidence>
<reference evidence="7" key="1">
    <citation type="submission" date="2021-02" db="EMBL/GenBank/DDBJ databases">
        <authorList>
            <person name="Nowell W R."/>
        </authorList>
    </citation>
    <scope>NUCLEOTIDE SEQUENCE</scope>
</reference>
<keyword evidence="2" id="KW-0240">DNA-directed RNA polymerase</keyword>
<dbReference type="InterPro" id="IPR038120">
    <property type="entry name" value="Rpb1_funnel_sf"/>
</dbReference>
<keyword evidence="4" id="KW-0548">Nucleotidyltransferase</keyword>
<dbReference type="EMBL" id="CAJOBE010005058">
    <property type="protein sequence ID" value="CAF3958699.1"/>
    <property type="molecule type" value="Genomic_DNA"/>
</dbReference>
<keyword evidence="5" id="KW-0804">Transcription</keyword>
<organism evidence="7 8">
    <name type="scientific">Rotaria sordida</name>
    <dbReference type="NCBI Taxonomy" id="392033"/>
    <lineage>
        <taxon>Eukaryota</taxon>
        <taxon>Metazoa</taxon>
        <taxon>Spiralia</taxon>
        <taxon>Gnathifera</taxon>
        <taxon>Rotifera</taxon>
        <taxon>Eurotatoria</taxon>
        <taxon>Bdelloidea</taxon>
        <taxon>Philodinida</taxon>
        <taxon>Philodinidae</taxon>
        <taxon>Rotaria</taxon>
    </lineage>
</organism>